<dbReference type="RefSeq" id="XP_007787812.1">
    <property type="nucleotide sequence ID" value="XM_007789622.1"/>
</dbReference>
<gene>
    <name evidence="1" type="ORF">EPUS_03192</name>
</gene>
<dbReference type="HOGENOM" id="CLU_1408749_0_0_1"/>
<proteinExistence type="predicted"/>
<evidence type="ECO:0000313" key="1">
    <source>
        <dbReference type="EMBL" id="ERF74808.1"/>
    </source>
</evidence>
<sequence length="193" mass="21575">MGSGTSADGKRPSLMIMAIPEQSTQNRGLSGAKYLYPKADVAQLERVLSAVRVLLEGVESIRLYFLRVEAAIEKLQAEGSRLPFPEQVPPELDKSLTMVTVQEKYVRYMKGLLELNQAVIHAWYDGRLDHAQAYAKWQYVDPLATSAHFHAFATEILAMQTLAGELQSITTELEEEARASSQLLDEWVMIGHP</sequence>
<dbReference type="AlphaFoldDB" id="U1GR26"/>
<name>U1GR26_ENDPU</name>
<dbReference type="Proteomes" id="UP000019373">
    <property type="component" value="Unassembled WGS sequence"/>
</dbReference>
<accession>U1GR26</accession>
<evidence type="ECO:0000313" key="2">
    <source>
        <dbReference type="Proteomes" id="UP000019373"/>
    </source>
</evidence>
<organism evidence="1 2">
    <name type="scientific">Endocarpon pusillum (strain Z07020 / HMAS-L-300199)</name>
    <name type="common">Lichen-forming fungus</name>
    <dbReference type="NCBI Taxonomy" id="1263415"/>
    <lineage>
        <taxon>Eukaryota</taxon>
        <taxon>Fungi</taxon>
        <taxon>Dikarya</taxon>
        <taxon>Ascomycota</taxon>
        <taxon>Pezizomycotina</taxon>
        <taxon>Eurotiomycetes</taxon>
        <taxon>Chaetothyriomycetidae</taxon>
        <taxon>Verrucariales</taxon>
        <taxon>Verrucariaceae</taxon>
        <taxon>Endocarpon</taxon>
    </lineage>
</organism>
<keyword evidence="2" id="KW-1185">Reference proteome</keyword>
<dbReference type="EMBL" id="KE720866">
    <property type="protein sequence ID" value="ERF74808.1"/>
    <property type="molecule type" value="Genomic_DNA"/>
</dbReference>
<protein>
    <submittedName>
        <fullName evidence="1">Uncharacterized protein</fullName>
    </submittedName>
</protein>
<reference evidence="2" key="1">
    <citation type="journal article" date="2014" name="BMC Genomics">
        <title>Genome characteristics reveal the impact of lichenization on lichen-forming fungus Endocarpon pusillum Hedwig (Verrucariales, Ascomycota).</title>
        <authorList>
            <person name="Wang Y.-Y."/>
            <person name="Liu B."/>
            <person name="Zhang X.-Y."/>
            <person name="Zhou Q.-M."/>
            <person name="Zhang T."/>
            <person name="Li H."/>
            <person name="Yu Y.-F."/>
            <person name="Zhang X.-L."/>
            <person name="Hao X.-Y."/>
            <person name="Wang M."/>
            <person name="Wang L."/>
            <person name="Wei J.-C."/>
        </authorList>
    </citation>
    <scope>NUCLEOTIDE SEQUENCE [LARGE SCALE GENOMIC DNA]</scope>
    <source>
        <strain evidence="2">Z07020 / HMAS-L-300199</strain>
    </source>
</reference>
<dbReference type="OrthoDB" id="10369944at2759"/>
<dbReference type="GeneID" id="19238238"/>